<comment type="similarity">
    <text evidence="1">Belongs to the LysR transcriptional regulatory family.</text>
</comment>
<evidence type="ECO:0000256" key="4">
    <source>
        <dbReference type="ARBA" id="ARBA00023163"/>
    </source>
</evidence>
<dbReference type="InterPro" id="IPR005119">
    <property type="entry name" value="LysR_subst-bd"/>
</dbReference>
<evidence type="ECO:0000256" key="3">
    <source>
        <dbReference type="ARBA" id="ARBA00023125"/>
    </source>
</evidence>
<sequence>MFDTDALRLIDAVARLGSFTAAAVELQYTQSAVSRRVAALESRAGGPLFERLPRGVRLTPAGATLHRHTREVLERLQRAEEELAAVHLGTGGRLRVGAFATANAALVPAALKDYRAAFPDVDTTLIEGMTGHLVERLDQGAIDVAVVSDYPAGLDAPPSIALQPLLEEEFLVGLPAGHRLTGRAEIDLRDLRDDNWIEGARPGQGLMLAAVCAAAGFTPRVGMRVGEWTAKLGFVAAGLGVTLVPALATQGMRPDLVLRPIAANAPRRTVFAALPRVALPAARELTRVLAEAAGRMAGCTTPSPTSRAVWPPA</sequence>
<dbReference type="Pfam" id="PF00126">
    <property type="entry name" value="HTH_1"/>
    <property type="match status" value="1"/>
</dbReference>
<dbReference type="PANTHER" id="PTHR30346">
    <property type="entry name" value="TRANSCRIPTIONAL DUAL REGULATOR HCAR-RELATED"/>
    <property type="match status" value="1"/>
</dbReference>
<dbReference type="InterPro" id="IPR000847">
    <property type="entry name" value="LysR_HTH_N"/>
</dbReference>
<dbReference type="GO" id="GO:0003700">
    <property type="term" value="F:DNA-binding transcription factor activity"/>
    <property type="evidence" value="ECO:0007669"/>
    <property type="project" value="InterPro"/>
</dbReference>
<keyword evidence="4" id="KW-0804">Transcription</keyword>
<dbReference type="EMBL" id="SZQA01000029">
    <property type="protein sequence ID" value="TKK85224.1"/>
    <property type="molecule type" value="Genomic_DNA"/>
</dbReference>
<dbReference type="Proteomes" id="UP000308705">
    <property type="component" value="Unassembled WGS sequence"/>
</dbReference>
<reference evidence="6 7" key="1">
    <citation type="submission" date="2019-04" db="EMBL/GenBank/DDBJ databases">
        <title>Herbidospora sp. NEAU-GS14.nov., a novel actinomycete isolated from soil.</title>
        <authorList>
            <person name="Han L."/>
        </authorList>
    </citation>
    <scope>NUCLEOTIDE SEQUENCE [LARGE SCALE GENOMIC DNA]</scope>
    <source>
        <strain evidence="6 7">NEAU-GS14</strain>
    </source>
</reference>
<proteinExistence type="inferred from homology"/>
<name>A0A4U3MAU2_9ACTN</name>
<keyword evidence="2" id="KW-0805">Transcription regulation</keyword>
<comment type="caution">
    <text evidence="6">The sequence shown here is derived from an EMBL/GenBank/DDBJ whole genome shotgun (WGS) entry which is preliminary data.</text>
</comment>
<gene>
    <name evidence="6" type="ORF">FDA94_26505</name>
</gene>
<evidence type="ECO:0000256" key="1">
    <source>
        <dbReference type="ARBA" id="ARBA00009437"/>
    </source>
</evidence>
<dbReference type="PANTHER" id="PTHR30346:SF29">
    <property type="entry name" value="LYSR SUBSTRATE-BINDING"/>
    <property type="match status" value="1"/>
</dbReference>
<dbReference type="CDD" id="cd08423">
    <property type="entry name" value="PBP2_LTTR_like_6"/>
    <property type="match status" value="1"/>
</dbReference>
<feature type="domain" description="HTH lysR-type" evidence="5">
    <location>
        <begin position="2"/>
        <end position="59"/>
    </location>
</feature>
<evidence type="ECO:0000256" key="2">
    <source>
        <dbReference type="ARBA" id="ARBA00023015"/>
    </source>
</evidence>
<dbReference type="InterPro" id="IPR036388">
    <property type="entry name" value="WH-like_DNA-bd_sf"/>
</dbReference>
<organism evidence="6 7">
    <name type="scientific">Herbidospora galbida</name>
    <dbReference type="NCBI Taxonomy" id="2575442"/>
    <lineage>
        <taxon>Bacteria</taxon>
        <taxon>Bacillati</taxon>
        <taxon>Actinomycetota</taxon>
        <taxon>Actinomycetes</taxon>
        <taxon>Streptosporangiales</taxon>
        <taxon>Streptosporangiaceae</taxon>
        <taxon>Herbidospora</taxon>
    </lineage>
</organism>
<keyword evidence="7" id="KW-1185">Reference proteome</keyword>
<dbReference type="RefSeq" id="WP_137249788.1">
    <property type="nucleotide sequence ID" value="NZ_SZQA01000029.1"/>
</dbReference>
<dbReference type="Pfam" id="PF03466">
    <property type="entry name" value="LysR_substrate"/>
    <property type="match status" value="1"/>
</dbReference>
<protein>
    <submittedName>
        <fullName evidence="6">LysR family transcriptional regulator</fullName>
    </submittedName>
</protein>
<dbReference type="GO" id="GO:0003677">
    <property type="term" value="F:DNA binding"/>
    <property type="evidence" value="ECO:0007669"/>
    <property type="project" value="UniProtKB-KW"/>
</dbReference>
<dbReference type="Gene3D" id="3.40.190.10">
    <property type="entry name" value="Periplasmic binding protein-like II"/>
    <property type="match status" value="2"/>
</dbReference>
<dbReference type="OrthoDB" id="3286335at2"/>
<dbReference type="PRINTS" id="PR00039">
    <property type="entry name" value="HTHLYSR"/>
</dbReference>
<dbReference type="SUPFAM" id="SSF46785">
    <property type="entry name" value="Winged helix' DNA-binding domain"/>
    <property type="match status" value="1"/>
</dbReference>
<evidence type="ECO:0000259" key="5">
    <source>
        <dbReference type="PROSITE" id="PS50931"/>
    </source>
</evidence>
<evidence type="ECO:0000313" key="6">
    <source>
        <dbReference type="EMBL" id="TKK85224.1"/>
    </source>
</evidence>
<dbReference type="SUPFAM" id="SSF53850">
    <property type="entry name" value="Periplasmic binding protein-like II"/>
    <property type="match status" value="1"/>
</dbReference>
<accession>A0A4U3MAU2</accession>
<keyword evidence="3" id="KW-0238">DNA-binding</keyword>
<dbReference type="PROSITE" id="PS50931">
    <property type="entry name" value="HTH_LYSR"/>
    <property type="match status" value="1"/>
</dbReference>
<dbReference type="FunFam" id="1.10.10.10:FF:000001">
    <property type="entry name" value="LysR family transcriptional regulator"/>
    <property type="match status" value="1"/>
</dbReference>
<dbReference type="GO" id="GO:0032993">
    <property type="term" value="C:protein-DNA complex"/>
    <property type="evidence" value="ECO:0007669"/>
    <property type="project" value="TreeGrafter"/>
</dbReference>
<dbReference type="InterPro" id="IPR036390">
    <property type="entry name" value="WH_DNA-bd_sf"/>
</dbReference>
<evidence type="ECO:0000313" key="7">
    <source>
        <dbReference type="Proteomes" id="UP000308705"/>
    </source>
</evidence>
<dbReference type="AlphaFoldDB" id="A0A4U3MAU2"/>
<dbReference type="Gene3D" id="1.10.10.10">
    <property type="entry name" value="Winged helix-like DNA-binding domain superfamily/Winged helix DNA-binding domain"/>
    <property type="match status" value="1"/>
</dbReference>